<comment type="caution">
    <text evidence="2">The sequence shown here is derived from an EMBL/GenBank/DDBJ whole genome shotgun (WGS) entry which is preliminary data.</text>
</comment>
<keyword evidence="1" id="KW-0472">Membrane</keyword>
<feature type="transmembrane region" description="Helical" evidence="1">
    <location>
        <begin position="63"/>
        <end position="82"/>
    </location>
</feature>
<feature type="transmembrane region" description="Helical" evidence="1">
    <location>
        <begin position="6"/>
        <end position="25"/>
    </location>
</feature>
<keyword evidence="1" id="KW-0812">Transmembrane</keyword>
<feature type="transmembrane region" description="Helical" evidence="1">
    <location>
        <begin position="37"/>
        <end position="57"/>
    </location>
</feature>
<evidence type="ECO:0000313" key="2">
    <source>
        <dbReference type="EMBL" id="OOR82270.1"/>
    </source>
</evidence>
<dbReference type="InterPro" id="IPR007360">
    <property type="entry name" value="SirB"/>
</dbReference>
<proteinExistence type="predicted"/>
<dbReference type="AlphaFoldDB" id="A0A1S9ZFV6"/>
<feature type="transmembrane region" description="Helical" evidence="1">
    <location>
        <begin position="94"/>
        <end position="114"/>
    </location>
</feature>
<dbReference type="EMBL" id="MUXT01000014">
    <property type="protein sequence ID" value="OOR82270.1"/>
    <property type="molecule type" value="Genomic_DNA"/>
</dbReference>
<sequence>MKHLHMLLAIIVLLIFIFQALPMFMGKAPKVSNAIKILNHVFYTAVVLTGLVLFWQIYQVAGVQHWALAKLVLLIVAASATIKAQRNCANAPSQAKAGLIIACVAYVGIVVLAITKPMLF</sequence>
<dbReference type="PIRSF" id="PIRSF005610">
    <property type="entry name" value="SirB"/>
    <property type="match status" value="1"/>
</dbReference>
<dbReference type="RefSeq" id="WP_078256751.1">
    <property type="nucleotide sequence ID" value="NZ_MUXT01000014.1"/>
</dbReference>
<reference evidence="2 3" key="1">
    <citation type="submission" date="2017-02" db="EMBL/GenBank/DDBJ databases">
        <title>Draft genome sequence of Moraxella canis CCUG 8415A type strain.</title>
        <authorList>
            <person name="Engstrom-Jakobsson H."/>
            <person name="Salva-Serra F."/>
            <person name="Thorell K."/>
            <person name="Gonzales-Siles L."/>
            <person name="Karlsson R."/>
            <person name="Boulund F."/>
            <person name="Engstrand L."/>
            <person name="Moore E."/>
        </authorList>
    </citation>
    <scope>NUCLEOTIDE SEQUENCE [LARGE SCALE GENOMIC DNA]</scope>
    <source>
        <strain evidence="2 3">CCUG 8415A</strain>
    </source>
</reference>
<evidence type="ECO:0008006" key="4">
    <source>
        <dbReference type="Google" id="ProtNLM"/>
    </source>
</evidence>
<gene>
    <name evidence="2" type="ORF">B0180_09915</name>
</gene>
<accession>A0A1S9ZFV6</accession>
<dbReference type="Proteomes" id="UP000190322">
    <property type="component" value="Unassembled WGS sequence"/>
</dbReference>
<evidence type="ECO:0000313" key="3">
    <source>
        <dbReference type="Proteomes" id="UP000190322"/>
    </source>
</evidence>
<organism evidence="2 3">
    <name type="scientific">Moraxella canis</name>
    <dbReference type="NCBI Taxonomy" id="90239"/>
    <lineage>
        <taxon>Bacteria</taxon>
        <taxon>Pseudomonadati</taxon>
        <taxon>Pseudomonadota</taxon>
        <taxon>Gammaproteobacteria</taxon>
        <taxon>Moraxellales</taxon>
        <taxon>Moraxellaceae</taxon>
        <taxon>Moraxella</taxon>
    </lineage>
</organism>
<name>A0A1S9ZFV6_9GAMM</name>
<protein>
    <recommendedName>
        <fullName evidence="4">Invasion protein expression up-regulator SirB</fullName>
    </recommendedName>
</protein>
<keyword evidence="1" id="KW-1133">Transmembrane helix</keyword>
<evidence type="ECO:0000256" key="1">
    <source>
        <dbReference type="SAM" id="Phobius"/>
    </source>
</evidence>
<dbReference type="Pfam" id="PF04247">
    <property type="entry name" value="SirB"/>
    <property type="match status" value="1"/>
</dbReference>